<evidence type="ECO:0000313" key="2">
    <source>
        <dbReference type="EMBL" id="RCU44751.1"/>
    </source>
</evidence>
<keyword evidence="3" id="KW-1185">Reference proteome</keyword>
<comment type="caution">
    <text evidence="2">The sequence shown here is derived from an EMBL/GenBank/DDBJ whole genome shotgun (WGS) entry which is preliminary data.</text>
</comment>
<dbReference type="OrthoDB" id="1256037at2"/>
<dbReference type="EMBL" id="QPIE01000001">
    <property type="protein sequence ID" value="RCU44751.1"/>
    <property type="molecule type" value="Genomic_DNA"/>
</dbReference>
<evidence type="ECO:0000256" key="1">
    <source>
        <dbReference type="SAM" id="SignalP"/>
    </source>
</evidence>
<accession>A0A368N5C5</accession>
<proteinExistence type="predicted"/>
<sequence length="169" mass="20139">MTKSKILFLFIISLFSTFSFAQNEKEYREEFTLKIPVDSVQFYQQEVQKSKYFVKEGVLQIFPGENLFIETETDGNKITAMKIVKENLNPEKTIEIKFYQTTDGRKHEQMMLEVKNPFDKELNYDAMMYIVGHKDWIKTSIIPIKPKLMNFEMWNDVIITLVLSNWRIK</sequence>
<dbReference type="RefSeq" id="WP_114302526.1">
    <property type="nucleotide sequence ID" value="NZ_QPIE01000001.1"/>
</dbReference>
<dbReference type="Proteomes" id="UP000252172">
    <property type="component" value="Unassembled WGS sequence"/>
</dbReference>
<dbReference type="AlphaFoldDB" id="A0A368N5C5"/>
<gene>
    <name evidence="2" type="ORF">DQ356_00570</name>
</gene>
<reference evidence="2 3" key="1">
    <citation type="submission" date="2018-07" db="EMBL/GenBank/DDBJ databases">
        <title>Chryseobacterium lacus sp. nov., isolated from lake water.</title>
        <authorList>
            <person name="Li C.-M."/>
        </authorList>
    </citation>
    <scope>NUCLEOTIDE SEQUENCE [LARGE SCALE GENOMIC DNA]</scope>
    <source>
        <strain evidence="2 3">YLOS41</strain>
    </source>
</reference>
<feature type="chain" id="PRO_5016925605" evidence="1">
    <location>
        <begin position="22"/>
        <end position="169"/>
    </location>
</feature>
<name>A0A368N5C5_9FLAO</name>
<keyword evidence="1" id="KW-0732">Signal</keyword>
<feature type="signal peptide" evidence="1">
    <location>
        <begin position="1"/>
        <end position="21"/>
    </location>
</feature>
<evidence type="ECO:0000313" key="3">
    <source>
        <dbReference type="Proteomes" id="UP000252172"/>
    </source>
</evidence>
<organism evidence="2 3">
    <name type="scientific">Chryseobacterium lacus</name>
    <dbReference type="NCBI Taxonomy" id="2058346"/>
    <lineage>
        <taxon>Bacteria</taxon>
        <taxon>Pseudomonadati</taxon>
        <taxon>Bacteroidota</taxon>
        <taxon>Flavobacteriia</taxon>
        <taxon>Flavobacteriales</taxon>
        <taxon>Weeksellaceae</taxon>
        <taxon>Chryseobacterium group</taxon>
        <taxon>Chryseobacterium</taxon>
    </lineage>
</organism>
<protein>
    <submittedName>
        <fullName evidence="2">Uncharacterized protein</fullName>
    </submittedName>
</protein>